<comment type="caution">
    <text evidence="1">The sequence shown here is derived from an EMBL/GenBank/DDBJ whole genome shotgun (WGS) entry which is preliminary data.</text>
</comment>
<accession>X1FV64</accession>
<reference evidence="1" key="1">
    <citation type="journal article" date="2014" name="Front. Microbiol.">
        <title>High frequency of phylogenetically diverse reductive dehalogenase-homologous genes in deep subseafloor sedimentary metagenomes.</title>
        <authorList>
            <person name="Kawai M."/>
            <person name="Futagami T."/>
            <person name="Toyoda A."/>
            <person name="Takaki Y."/>
            <person name="Nishi S."/>
            <person name="Hori S."/>
            <person name="Arai W."/>
            <person name="Tsubouchi T."/>
            <person name="Morono Y."/>
            <person name="Uchiyama I."/>
            <person name="Ito T."/>
            <person name="Fujiyama A."/>
            <person name="Inagaki F."/>
            <person name="Takami H."/>
        </authorList>
    </citation>
    <scope>NUCLEOTIDE SEQUENCE</scope>
    <source>
        <strain evidence="1">Expedition CK06-06</strain>
    </source>
</reference>
<dbReference type="AlphaFoldDB" id="X1FV64"/>
<sequence length="50" mass="5963">MRMWEKLLKRKPRGDPQNLERIAQIAKARVILELDNDLFTTESKIKPKEN</sequence>
<proteinExistence type="predicted"/>
<name>X1FV64_9ZZZZ</name>
<organism evidence="1">
    <name type="scientific">marine sediment metagenome</name>
    <dbReference type="NCBI Taxonomy" id="412755"/>
    <lineage>
        <taxon>unclassified sequences</taxon>
        <taxon>metagenomes</taxon>
        <taxon>ecological metagenomes</taxon>
    </lineage>
</organism>
<protein>
    <submittedName>
        <fullName evidence="1">Uncharacterized protein</fullName>
    </submittedName>
</protein>
<dbReference type="EMBL" id="BARU01023052">
    <property type="protein sequence ID" value="GAH48897.1"/>
    <property type="molecule type" value="Genomic_DNA"/>
</dbReference>
<evidence type="ECO:0000313" key="1">
    <source>
        <dbReference type="EMBL" id="GAH48897.1"/>
    </source>
</evidence>
<gene>
    <name evidence="1" type="ORF">S03H2_37450</name>
</gene>